<gene>
    <name evidence="2" type="ORF">HH214_08750</name>
</gene>
<evidence type="ECO:0000313" key="3">
    <source>
        <dbReference type="Proteomes" id="UP000503278"/>
    </source>
</evidence>
<organism evidence="2 3">
    <name type="scientific">Mucilaginibacter robiniae</name>
    <dbReference type="NCBI Taxonomy" id="2728022"/>
    <lineage>
        <taxon>Bacteria</taxon>
        <taxon>Pseudomonadati</taxon>
        <taxon>Bacteroidota</taxon>
        <taxon>Sphingobacteriia</taxon>
        <taxon>Sphingobacteriales</taxon>
        <taxon>Sphingobacteriaceae</taxon>
        <taxon>Mucilaginibacter</taxon>
    </lineage>
</organism>
<name>A0A7L5E0R4_9SPHI</name>
<dbReference type="InterPro" id="IPR005094">
    <property type="entry name" value="Endonuclease_MobA/VirD2"/>
</dbReference>
<evidence type="ECO:0000313" key="2">
    <source>
        <dbReference type="EMBL" id="QJD95957.1"/>
    </source>
</evidence>
<accession>A0A7L5E0R4</accession>
<dbReference type="EMBL" id="CP051682">
    <property type="protein sequence ID" value="QJD95957.1"/>
    <property type="molecule type" value="Genomic_DNA"/>
</dbReference>
<reference evidence="2 3" key="1">
    <citation type="submission" date="2020-04" db="EMBL/GenBank/DDBJ databases">
        <title>Genome sequencing of novel species.</title>
        <authorList>
            <person name="Heo J."/>
            <person name="Kim S.-J."/>
            <person name="Kim J.-S."/>
            <person name="Hong S.-B."/>
            <person name="Kwon S.-W."/>
        </authorList>
    </citation>
    <scope>NUCLEOTIDE SEQUENCE [LARGE SCALE GENOMIC DNA]</scope>
    <source>
        <strain evidence="2 3">F39-2</strain>
    </source>
</reference>
<keyword evidence="3" id="KW-1185">Reference proteome</keyword>
<sequence>MIVKILPKSSPGFAGVTYNTDKIDRSQGELMRTANFGALDALDRLRPQDYINYLQLVSAQNKRVTQPEFHVVFSAKGDRYTKGELTDTAVKWLEEMGYGAQPYLIIYHRDTGHNHVHAVTTRVDKSGRKINSAFEKVRAQQLLNRVLGYEWAQTYQVSTKAQFYLLLERNGYTGKDYQEQKLQALLDQHQPDRQRALQIRQWFEAYQHQPDFVLLMRQQFGLDVVFHSAEGKQPYGYTVIDHETRQVFKGSEILNLQYLLAGRPAAMQTHSAESNGSSITRVHQLNAEEYAIPAPVYIRPVSIAADVDDEAIHGRNRRRKKKARTNTR</sequence>
<dbReference type="RefSeq" id="WP_169606963.1">
    <property type="nucleotide sequence ID" value="NZ_CP051682.1"/>
</dbReference>
<dbReference type="KEGG" id="mrob:HH214_08750"/>
<feature type="domain" description="MobA/VirD2-like nuclease" evidence="1">
    <location>
        <begin position="43"/>
        <end position="145"/>
    </location>
</feature>
<dbReference type="Proteomes" id="UP000503278">
    <property type="component" value="Chromosome"/>
</dbReference>
<dbReference type="AlphaFoldDB" id="A0A7L5E0R4"/>
<proteinExistence type="predicted"/>
<evidence type="ECO:0000259" key="1">
    <source>
        <dbReference type="Pfam" id="PF03432"/>
    </source>
</evidence>
<protein>
    <submittedName>
        <fullName evidence="2">Relaxase/mobilization nuclease domain-containing protein</fullName>
    </submittedName>
</protein>
<dbReference type="Pfam" id="PF03432">
    <property type="entry name" value="Relaxase"/>
    <property type="match status" value="1"/>
</dbReference>